<dbReference type="InterPro" id="IPR036388">
    <property type="entry name" value="WH-like_DNA-bd_sf"/>
</dbReference>
<dbReference type="SMART" id="SM00421">
    <property type="entry name" value="HTH_LUXR"/>
    <property type="match status" value="1"/>
</dbReference>
<dbReference type="InterPro" id="IPR039420">
    <property type="entry name" value="WalR-like"/>
</dbReference>
<dbReference type="GO" id="GO:0006355">
    <property type="term" value="P:regulation of DNA-templated transcription"/>
    <property type="evidence" value="ECO:0007669"/>
    <property type="project" value="InterPro"/>
</dbReference>
<proteinExistence type="predicted"/>
<dbReference type="AlphaFoldDB" id="A0A0F0LHY9"/>
<dbReference type="SUPFAM" id="SSF46894">
    <property type="entry name" value="C-terminal effector domain of the bipartite response regulators"/>
    <property type="match status" value="1"/>
</dbReference>
<protein>
    <submittedName>
        <fullName evidence="3">Response regulator protein VraR</fullName>
    </submittedName>
</protein>
<dbReference type="GO" id="GO:0003677">
    <property type="term" value="F:DNA binding"/>
    <property type="evidence" value="ECO:0007669"/>
    <property type="project" value="UniProtKB-KW"/>
</dbReference>
<dbReference type="PATRIC" id="fig|582680.6.peg.2818"/>
<evidence type="ECO:0000313" key="4">
    <source>
        <dbReference type="Proteomes" id="UP000033740"/>
    </source>
</evidence>
<dbReference type="InterPro" id="IPR011006">
    <property type="entry name" value="CheY-like_superfamily"/>
</dbReference>
<accession>A0A0F0LHY9</accession>
<dbReference type="PROSITE" id="PS50043">
    <property type="entry name" value="HTH_LUXR_2"/>
    <property type="match status" value="1"/>
</dbReference>
<dbReference type="InterPro" id="IPR000792">
    <property type="entry name" value="Tscrpt_reg_LuxR_C"/>
</dbReference>
<dbReference type="Proteomes" id="UP000033740">
    <property type="component" value="Unassembled WGS sequence"/>
</dbReference>
<dbReference type="PRINTS" id="PR00038">
    <property type="entry name" value="HTHLUXR"/>
</dbReference>
<comment type="caution">
    <text evidence="3">The sequence shown here is derived from an EMBL/GenBank/DDBJ whole genome shotgun (WGS) entry which is preliminary data.</text>
</comment>
<dbReference type="EMBL" id="JYIX01000037">
    <property type="protein sequence ID" value="KJL32274.1"/>
    <property type="molecule type" value="Genomic_DNA"/>
</dbReference>
<dbReference type="SUPFAM" id="SSF52172">
    <property type="entry name" value="CheY-like"/>
    <property type="match status" value="1"/>
</dbReference>
<keyword evidence="4" id="KW-1185">Reference proteome</keyword>
<dbReference type="RefSeq" id="WP_045272791.1">
    <property type="nucleotide sequence ID" value="NZ_JYIX01000037.1"/>
</dbReference>
<evidence type="ECO:0000256" key="1">
    <source>
        <dbReference type="ARBA" id="ARBA00023125"/>
    </source>
</evidence>
<sequence length="233" mass="25368">MSESDDRGERKGGSGAALLRTALVNDYEVVVRGLASMLRSYQDVVQVVELDLNKPVSESVEIALCDTFGSTLGDRADVRDLVANPRVDRVVVYSWAHDESSIRAAIANGADGYVYKGIPARQLVTALQQIRAGGPQVWVDTQGRPPITAGDWPGREEGLTVRESEVLALITQGLSNAEVAERTHLSINSVKTYIRSGYRRIGVTSRTEAVLWGVEHGFRPDRLRVSDPEIPAG</sequence>
<keyword evidence="1" id="KW-0238">DNA-binding</keyword>
<dbReference type="Pfam" id="PF00196">
    <property type="entry name" value="GerE"/>
    <property type="match status" value="1"/>
</dbReference>
<dbReference type="InterPro" id="IPR016032">
    <property type="entry name" value="Sig_transdc_resp-reg_C-effctor"/>
</dbReference>
<dbReference type="Gene3D" id="1.10.10.10">
    <property type="entry name" value="Winged helix-like DNA-binding domain superfamily/Winged helix DNA-binding domain"/>
    <property type="match status" value="1"/>
</dbReference>
<evidence type="ECO:0000259" key="2">
    <source>
        <dbReference type="PROSITE" id="PS50043"/>
    </source>
</evidence>
<evidence type="ECO:0000313" key="3">
    <source>
        <dbReference type="EMBL" id="KJL32274.1"/>
    </source>
</evidence>
<feature type="domain" description="HTH luxR-type" evidence="2">
    <location>
        <begin position="152"/>
        <end position="217"/>
    </location>
</feature>
<name>A0A0F0LHY9_9MICO</name>
<dbReference type="PANTHER" id="PTHR43214:SF43">
    <property type="entry name" value="TWO-COMPONENT RESPONSE REGULATOR"/>
    <property type="match status" value="1"/>
</dbReference>
<dbReference type="STRING" id="582680.RS86_02746"/>
<organism evidence="3 4">
    <name type="scientific">Microbacterium azadirachtae</name>
    <dbReference type="NCBI Taxonomy" id="582680"/>
    <lineage>
        <taxon>Bacteria</taxon>
        <taxon>Bacillati</taxon>
        <taxon>Actinomycetota</taxon>
        <taxon>Actinomycetes</taxon>
        <taxon>Micrococcales</taxon>
        <taxon>Microbacteriaceae</taxon>
        <taxon>Microbacterium</taxon>
    </lineage>
</organism>
<reference evidence="3 4" key="1">
    <citation type="submission" date="2015-02" db="EMBL/GenBank/DDBJ databases">
        <title>Draft genome sequences of ten Microbacterium spp. with emphasis on heavy metal contaminated environments.</title>
        <authorList>
            <person name="Corretto E."/>
        </authorList>
    </citation>
    <scope>NUCLEOTIDE SEQUENCE [LARGE SCALE GENOMIC DNA]</scope>
    <source>
        <strain evidence="3 4">ARN176</strain>
    </source>
</reference>
<dbReference type="Gene3D" id="3.40.50.2300">
    <property type="match status" value="1"/>
</dbReference>
<dbReference type="PANTHER" id="PTHR43214">
    <property type="entry name" value="TWO-COMPONENT RESPONSE REGULATOR"/>
    <property type="match status" value="1"/>
</dbReference>
<gene>
    <name evidence="3" type="primary">vraR_6</name>
    <name evidence="3" type="ORF">RS86_02746</name>
</gene>
<dbReference type="CDD" id="cd06170">
    <property type="entry name" value="LuxR_C_like"/>
    <property type="match status" value="1"/>
</dbReference>